<dbReference type="Gene3D" id="3.40.50.12370">
    <property type="match status" value="1"/>
</dbReference>
<protein>
    <submittedName>
        <fullName evidence="2">Universal stress protein</fullName>
    </submittedName>
</protein>
<dbReference type="RefSeq" id="WP_250340553.1">
    <property type="nucleotide sequence ID" value="NZ_CP063231.1"/>
</dbReference>
<keyword evidence="3" id="KW-1185">Reference proteome</keyword>
<evidence type="ECO:0000313" key="2">
    <source>
        <dbReference type="EMBL" id="URL60102.1"/>
    </source>
</evidence>
<sequence>MSATHIDAPAGSVAHQDTYREIAVALTGAAGDVCAVDAALDLARASGGQVRLLQLLMMPTPFVDAWSLVPDAGFSQAYDEIREAGRRAAERWREYLAAQQVPGEVKSLETQYVEPAHLATLAARCSDLIVLAMPYREPIDTATVHTYFASLLFDAGVPVLVVPSNAPASLPPHRAVVAWADTPEATRAAHDALGLLRGCTSVDVLAIRTDSAAPADDAGVEAFTRHLVRHGVAAHAVSRQADDAAVADLIMQRACDADAQLIVAGGYGHGRMREWAFGGVTRELFLSSPVPVFFSH</sequence>
<dbReference type="EMBL" id="CP063231">
    <property type="protein sequence ID" value="URL60102.1"/>
    <property type="molecule type" value="Genomic_DNA"/>
</dbReference>
<reference evidence="2" key="1">
    <citation type="submission" date="2020-10" db="EMBL/GenBank/DDBJ databases">
        <title>Whole-genome sequence of Luteibacter sp. EIF3.</title>
        <authorList>
            <person name="Friedrich I."/>
            <person name="Hertel R."/>
            <person name="Daniel R."/>
        </authorList>
    </citation>
    <scope>NUCLEOTIDE SEQUENCE</scope>
    <source>
        <strain evidence="2">EIF3</strain>
    </source>
</reference>
<comment type="similarity">
    <text evidence="1">Belongs to the universal stress protein A family.</text>
</comment>
<dbReference type="Proteomes" id="UP001056681">
    <property type="component" value="Chromosome"/>
</dbReference>
<organism evidence="2 3">
    <name type="scientific">Luteibacter flocculans</name>
    <dbReference type="NCBI Taxonomy" id="2780091"/>
    <lineage>
        <taxon>Bacteria</taxon>
        <taxon>Pseudomonadati</taxon>
        <taxon>Pseudomonadota</taxon>
        <taxon>Gammaproteobacteria</taxon>
        <taxon>Lysobacterales</taxon>
        <taxon>Rhodanobacteraceae</taxon>
        <taxon>Luteibacter</taxon>
    </lineage>
</organism>
<name>A0ABY4T7L1_9GAMM</name>
<dbReference type="PANTHER" id="PTHR46268:SF15">
    <property type="entry name" value="UNIVERSAL STRESS PROTEIN HP_0031"/>
    <property type="match status" value="1"/>
</dbReference>
<proteinExistence type="inferred from homology"/>
<evidence type="ECO:0000256" key="1">
    <source>
        <dbReference type="ARBA" id="ARBA00008791"/>
    </source>
</evidence>
<accession>A0ABY4T7L1</accession>
<dbReference type="PANTHER" id="PTHR46268">
    <property type="entry name" value="STRESS RESPONSE PROTEIN NHAX"/>
    <property type="match status" value="1"/>
</dbReference>
<dbReference type="SUPFAM" id="SSF52402">
    <property type="entry name" value="Adenine nucleotide alpha hydrolases-like"/>
    <property type="match status" value="2"/>
</dbReference>
<evidence type="ECO:0000313" key="3">
    <source>
        <dbReference type="Proteomes" id="UP001056681"/>
    </source>
</evidence>
<gene>
    <name evidence="2" type="ORF">IM816_08505</name>
</gene>